<dbReference type="SMART" id="SM01265">
    <property type="entry name" value="Mab-21"/>
    <property type="match status" value="1"/>
</dbReference>
<feature type="domain" description="Mab-21-like HhH/H2TH-like" evidence="2">
    <location>
        <begin position="443"/>
        <end position="518"/>
    </location>
</feature>
<dbReference type="InterPro" id="IPR046906">
    <property type="entry name" value="Mab-21_HhH/H2TH-like"/>
</dbReference>
<accession>A0A9P0DEH5</accession>
<proteinExistence type="predicted"/>
<dbReference type="EMBL" id="OV651821">
    <property type="protein sequence ID" value="CAH1115263.1"/>
    <property type="molecule type" value="Genomic_DNA"/>
</dbReference>
<evidence type="ECO:0000313" key="4">
    <source>
        <dbReference type="Proteomes" id="UP001153636"/>
    </source>
</evidence>
<sequence>MGNNCCSNEEDYDPPGSKRPSRVDTDGFSDIRVGSAIREDEQIVDVLKWEFKETPQIFLLNNLLMCPQFFENHRKDRDQAPLTTNKIEKDLNTTLLKNENMECICPDLPMEIVNNNLRYRPLHGRKKHLSEPLIPKRMFVINNSIEVVNSMDVVQYTSIDKPAYQVRLEESSRKGFVRLKQIDTNKVQNIPFNPDEPGPSGLQVPDSDYYEYTSITELRTPKLLQTIEKVERRDTLPVTCFTSRKVKKPDHEIYDIENNSDFEFEFNEDNLFDNVIYIDAKGFMNYFKNALFPSSLGRSLGFTQHEIDLTKSIPGKMFCNLTDDDDNPIPCEVIPSVAIQWPAELTYEFIMREDRPTITDKNTGIRYKWPTDPMIKEMRTFNCMLIPKGYWMKRGQYSDATIEWEIAFPKAERYLEARMSHVQIRCYLFLLTLHKTFIDPVTQQHGLLIEHIRCHMYWECEANYRDWPEHRLGTKILKVIENLCQCLSKSELPDYFIKQKNHFRNIPKKYLHFAQKVLNEILQNPVVHFIKALRCLRYTSGKFYHPFEFKEFYRILVQTQGYKLVNPNIIPNLRRRHYGDPEMQWRYLQEQAKRKKILDDRNKEFGNFKDEEDTESVDSIDLDWNCEKQFEVFKAKLILCHFIKTFIAIAKDVFRFGGTENQCLLYLKQASYLTKLLEATSSSLLPEAREFQQQIYVEQEAFQRSAVLRRSNKPPETPIRNSIQFDFSMTQQLKNNAVNLSNLHNAYNGSGVKLVHTTSVKPKASPILRLKSEVNKRKSLTVGGGKSVTFINP</sequence>
<evidence type="ECO:0000313" key="3">
    <source>
        <dbReference type="EMBL" id="CAH1115263.1"/>
    </source>
</evidence>
<keyword evidence="4" id="KW-1185">Reference proteome</keyword>
<evidence type="ECO:0000259" key="2">
    <source>
        <dbReference type="Pfam" id="PF20266"/>
    </source>
</evidence>
<gene>
    <name evidence="3" type="ORF">PSYICH_LOCUS15488</name>
</gene>
<name>A0A9P0DEH5_9CUCU</name>
<dbReference type="Pfam" id="PF20266">
    <property type="entry name" value="Mab-21_C"/>
    <property type="match status" value="1"/>
</dbReference>
<dbReference type="PANTHER" id="PTHR10656:SF69">
    <property type="entry name" value="MAB-21-LIKE HHH_H2TH-LIKE DOMAIN-CONTAINING PROTEIN"/>
    <property type="match status" value="1"/>
</dbReference>
<evidence type="ECO:0000256" key="1">
    <source>
        <dbReference type="SAM" id="MobiDB-lite"/>
    </source>
</evidence>
<dbReference type="PANTHER" id="PTHR10656">
    <property type="entry name" value="CELL FATE DETERMINING PROTEIN MAB21-RELATED"/>
    <property type="match status" value="1"/>
</dbReference>
<dbReference type="InterPro" id="IPR024810">
    <property type="entry name" value="MAB21L/cGLR"/>
</dbReference>
<reference evidence="3" key="1">
    <citation type="submission" date="2022-01" db="EMBL/GenBank/DDBJ databases">
        <authorList>
            <person name="King R."/>
        </authorList>
    </citation>
    <scope>NUCLEOTIDE SEQUENCE</scope>
</reference>
<dbReference type="AlphaFoldDB" id="A0A9P0DEH5"/>
<dbReference type="Proteomes" id="UP001153636">
    <property type="component" value="Chromosome 9"/>
</dbReference>
<dbReference type="OrthoDB" id="6112914at2759"/>
<organism evidence="3 4">
    <name type="scientific">Psylliodes chrysocephalus</name>
    <dbReference type="NCBI Taxonomy" id="3402493"/>
    <lineage>
        <taxon>Eukaryota</taxon>
        <taxon>Metazoa</taxon>
        <taxon>Ecdysozoa</taxon>
        <taxon>Arthropoda</taxon>
        <taxon>Hexapoda</taxon>
        <taxon>Insecta</taxon>
        <taxon>Pterygota</taxon>
        <taxon>Neoptera</taxon>
        <taxon>Endopterygota</taxon>
        <taxon>Coleoptera</taxon>
        <taxon>Polyphaga</taxon>
        <taxon>Cucujiformia</taxon>
        <taxon>Chrysomeloidea</taxon>
        <taxon>Chrysomelidae</taxon>
        <taxon>Galerucinae</taxon>
        <taxon>Alticini</taxon>
        <taxon>Psylliodes</taxon>
    </lineage>
</organism>
<protein>
    <recommendedName>
        <fullName evidence="2">Mab-21-like HhH/H2TH-like domain-containing protein</fullName>
    </recommendedName>
</protein>
<feature type="region of interest" description="Disordered" evidence="1">
    <location>
        <begin position="1"/>
        <end position="27"/>
    </location>
</feature>
<dbReference type="Gene3D" id="1.10.1410.40">
    <property type="match status" value="1"/>
</dbReference>